<dbReference type="InParanoid" id="Q54XG1"/>
<comment type="caution">
    <text evidence="2">The sequence shown here is derived from an EMBL/GenBank/DDBJ whole genome shotgun (WGS) entry which is preliminary data.</text>
</comment>
<dbReference type="VEuPathDB" id="AmoebaDB:DDB_G0278985"/>
<dbReference type="OMA" id="HDNNTIH"/>
<dbReference type="PaxDb" id="44689-DDB0215281"/>
<name>Q54XG1_DICDI</name>
<dbReference type="GeneID" id="8621815"/>
<evidence type="ECO:0000256" key="1">
    <source>
        <dbReference type="SAM" id="MobiDB-lite"/>
    </source>
</evidence>
<reference evidence="2 3" key="1">
    <citation type="journal article" date="2005" name="Nature">
        <title>The genome of the social amoeba Dictyostelium discoideum.</title>
        <authorList>
            <consortium name="The Dictyostelium discoideum Sequencing Consortium"/>
            <person name="Eichinger L."/>
            <person name="Pachebat J.A."/>
            <person name="Glockner G."/>
            <person name="Rajandream M.A."/>
            <person name="Sucgang R."/>
            <person name="Berriman M."/>
            <person name="Song J."/>
            <person name="Olsen R."/>
            <person name="Szafranski K."/>
            <person name="Xu Q."/>
            <person name="Tunggal B."/>
            <person name="Kummerfeld S."/>
            <person name="Madera M."/>
            <person name="Konfortov B.A."/>
            <person name="Rivero F."/>
            <person name="Bankier A.T."/>
            <person name="Lehmann R."/>
            <person name="Hamlin N."/>
            <person name="Davies R."/>
            <person name="Gaudet P."/>
            <person name="Fey P."/>
            <person name="Pilcher K."/>
            <person name="Chen G."/>
            <person name="Saunders D."/>
            <person name="Sodergren E."/>
            <person name="Davis P."/>
            <person name="Kerhornou A."/>
            <person name="Nie X."/>
            <person name="Hall N."/>
            <person name="Anjard C."/>
            <person name="Hemphill L."/>
            <person name="Bason N."/>
            <person name="Farbrother P."/>
            <person name="Desany B."/>
            <person name="Just E."/>
            <person name="Morio T."/>
            <person name="Rost R."/>
            <person name="Churcher C."/>
            <person name="Cooper J."/>
            <person name="Haydock S."/>
            <person name="van Driessche N."/>
            <person name="Cronin A."/>
            <person name="Goodhead I."/>
            <person name="Muzny D."/>
            <person name="Mourier T."/>
            <person name="Pain A."/>
            <person name="Lu M."/>
            <person name="Harper D."/>
            <person name="Lindsay R."/>
            <person name="Hauser H."/>
            <person name="James K."/>
            <person name="Quiles M."/>
            <person name="Madan Babu M."/>
            <person name="Saito T."/>
            <person name="Buchrieser C."/>
            <person name="Wardroper A."/>
            <person name="Felder M."/>
            <person name="Thangavelu M."/>
            <person name="Johnson D."/>
            <person name="Knights A."/>
            <person name="Loulseged H."/>
            <person name="Mungall K."/>
            <person name="Oliver K."/>
            <person name="Price C."/>
            <person name="Quail M.A."/>
            <person name="Urushihara H."/>
            <person name="Hernandez J."/>
            <person name="Rabbinowitsch E."/>
            <person name="Steffen D."/>
            <person name="Sanders M."/>
            <person name="Ma J."/>
            <person name="Kohara Y."/>
            <person name="Sharp S."/>
            <person name="Simmonds M."/>
            <person name="Spiegler S."/>
            <person name="Tivey A."/>
            <person name="Sugano S."/>
            <person name="White B."/>
            <person name="Walker D."/>
            <person name="Woodward J."/>
            <person name="Winckler T."/>
            <person name="Tanaka Y."/>
            <person name="Shaulsky G."/>
            <person name="Schleicher M."/>
            <person name="Weinstock G."/>
            <person name="Rosenthal A."/>
            <person name="Cox E.C."/>
            <person name="Chisholm R.L."/>
            <person name="Gibbs R."/>
            <person name="Loomis W.F."/>
            <person name="Platzer M."/>
            <person name="Kay R.R."/>
            <person name="Williams J."/>
            <person name="Dear P.H."/>
            <person name="Noegel A.A."/>
            <person name="Barrell B."/>
            <person name="Kuspa A."/>
        </authorList>
    </citation>
    <scope>NUCLEOTIDE SEQUENCE [LARGE SCALE GENOMIC DNA]</scope>
    <source>
        <strain evidence="2 3">AX4</strain>
    </source>
</reference>
<dbReference type="KEGG" id="ddi:DDB_G0278985"/>
<dbReference type="FunCoup" id="Q54XG1">
    <property type="interactions" value="744"/>
</dbReference>
<gene>
    <name evidence="2" type="ORF">DDB_G0278985</name>
</gene>
<proteinExistence type="predicted"/>
<dbReference type="dictyBase" id="DDB_G0278985"/>
<accession>Q54XG1</accession>
<keyword evidence="3" id="KW-1185">Reference proteome</keyword>
<evidence type="ECO:0000313" key="3">
    <source>
        <dbReference type="Proteomes" id="UP000002195"/>
    </source>
</evidence>
<dbReference type="HOGENOM" id="CLU_1196728_0_0_1"/>
<evidence type="ECO:0000313" key="2">
    <source>
        <dbReference type="EMBL" id="EAL67914.1"/>
    </source>
</evidence>
<dbReference type="EMBL" id="AAFI02000026">
    <property type="protein sequence ID" value="EAL67914.1"/>
    <property type="molecule type" value="Genomic_DNA"/>
</dbReference>
<dbReference type="RefSeq" id="XP_641889.1">
    <property type="nucleotide sequence ID" value="XM_636797.1"/>
</dbReference>
<dbReference type="eggNOG" id="ENOG502RHFB">
    <property type="taxonomic scope" value="Eukaryota"/>
</dbReference>
<organism evidence="2 3">
    <name type="scientific">Dictyostelium discoideum</name>
    <name type="common">Social amoeba</name>
    <dbReference type="NCBI Taxonomy" id="44689"/>
    <lineage>
        <taxon>Eukaryota</taxon>
        <taxon>Amoebozoa</taxon>
        <taxon>Evosea</taxon>
        <taxon>Eumycetozoa</taxon>
        <taxon>Dictyostelia</taxon>
        <taxon>Dictyosteliales</taxon>
        <taxon>Dictyosteliaceae</taxon>
        <taxon>Dictyostelium</taxon>
    </lineage>
</organism>
<dbReference type="Proteomes" id="UP000002195">
    <property type="component" value="Unassembled WGS sequence"/>
</dbReference>
<feature type="region of interest" description="Disordered" evidence="1">
    <location>
        <begin position="71"/>
        <end position="94"/>
    </location>
</feature>
<feature type="region of interest" description="Disordered" evidence="1">
    <location>
        <begin position="1"/>
        <end position="20"/>
    </location>
</feature>
<protein>
    <submittedName>
        <fullName evidence="2">Uncharacterized protein</fullName>
    </submittedName>
</protein>
<dbReference type="AlphaFoldDB" id="Q54XG1"/>
<sequence length="232" mass="25446">MMLSTVNLNSSISKENSGQINGLSMKKNSINNNINSHTPLQPGSLSHLKHKLYGSSNNNTTERKALGEITNTTSKFNNSNGGSGANKKSSSSFSSSADNKLLFVPTSNTPQIRKKINTTTLPIISNNLSSVAKVKKPSVVVDNINNSPLHDNNTIHSAPPAPLRLSSKLSNHSIESLIMTPSFDLPISGYTESFEEDIYKFEQNNNYESNDDHSLMIEDNFSFSDYYQDISL</sequence>